<reference evidence="5 6" key="1">
    <citation type="submission" date="2020-04" db="EMBL/GenBank/DDBJ databases">
        <authorList>
            <person name="Wallbank WR R."/>
            <person name="Pardo Diaz C."/>
            <person name="Kozak K."/>
            <person name="Martin S."/>
            <person name="Jiggins C."/>
            <person name="Moest M."/>
            <person name="Warren A I."/>
            <person name="Byers J.R.P. K."/>
            <person name="Montejo-Kovacevich G."/>
            <person name="Yen C E."/>
        </authorList>
    </citation>
    <scope>NUCLEOTIDE SEQUENCE [LARGE SCALE GENOMIC DNA]</scope>
</reference>
<evidence type="ECO:0000313" key="6">
    <source>
        <dbReference type="Proteomes" id="UP000494256"/>
    </source>
</evidence>
<protein>
    <submittedName>
        <fullName evidence="4">Uncharacterized protein</fullName>
    </submittedName>
</protein>
<organism evidence="4 5">
    <name type="scientific">Arctia plantaginis</name>
    <name type="common">Wood tiger moth</name>
    <name type="synonym">Phalaena plantaginis</name>
    <dbReference type="NCBI Taxonomy" id="874455"/>
    <lineage>
        <taxon>Eukaryota</taxon>
        <taxon>Metazoa</taxon>
        <taxon>Ecdysozoa</taxon>
        <taxon>Arthropoda</taxon>
        <taxon>Hexapoda</taxon>
        <taxon>Insecta</taxon>
        <taxon>Pterygota</taxon>
        <taxon>Neoptera</taxon>
        <taxon>Endopterygota</taxon>
        <taxon>Lepidoptera</taxon>
        <taxon>Glossata</taxon>
        <taxon>Ditrysia</taxon>
        <taxon>Noctuoidea</taxon>
        <taxon>Erebidae</taxon>
        <taxon>Arctiinae</taxon>
        <taxon>Arctia</taxon>
    </lineage>
</organism>
<evidence type="ECO:0000313" key="4">
    <source>
        <dbReference type="EMBL" id="CAB3248154.1"/>
    </source>
</evidence>
<gene>
    <name evidence="4" type="ORF">APLA_LOCUS11542</name>
    <name evidence="3" type="ORF">APLA_LOCUS5215</name>
</gene>
<dbReference type="OrthoDB" id="7336095at2759"/>
<keyword evidence="2" id="KW-0472">Membrane</keyword>
<accession>A0A8S1AN04</accession>
<dbReference type="Proteomes" id="UP000494106">
    <property type="component" value="Unassembled WGS sequence"/>
</dbReference>
<comment type="caution">
    <text evidence="4">The sequence shown here is derived from an EMBL/GenBank/DDBJ whole genome shotgun (WGS) entry which is preliminary data.</text>
</comment>
<dbReference type="AlphaFoldDB" id="A0A8S1AN04"/>
<dbReference type="Proteomes" id="UP000494256">
    <property type="component" value="Unassembled WGS sequence"/>
</dbReference>
<dbReference type="EMBL" id="CADEBC010000532">
    <property type="protein sequence ID" value="CAB3248154.1"/>
    <property type="molecule type" value="Genomic_DNA"/>
</dbReference>
<dbReference type="EMBL" id="CADEBD010000288">
    <property type="protein sequence ID" value="CAB3231493.1"/>
    <property type="molecule type" value="Genomic_DNA"/>
</dbReference>
<sequence>MKGGLCIIYTSLLTISVLSSCALFILVVSEALHGEGDPKVDLSGLHNVSQKTGVSDRDVDPGISPETSLAEDTKTEDDREMIFPEALSLNSVTTDG</sequence>
<feature type="region of interest" description="Disordered" evidence="1">
    <location>
        <begin position="51"/>
        <end position="76"/>
    </location>
</feature>
<evidence type="ECO:0000256" key="1">
    <source>
        <dbReference type="SAM" id="MobiDB-lite"/>
    </source>
</evidence>
<keyword evidence="5" id="KW-1185">Reference proteome</keyword>
<evidence type="ECO:0000313" key="5">
    <source>
        <dbReference type="Proteomes" id="UP000494106"/>
    </source>
</evidence>
<keyword evidence="2" id="KW-0812">Transmembrane</keyword>
<evidence type="ECO:0000256" key="2">
    <source>
        <dbReference type="SAM" id="Phobius"/>
    </source>
</evidence>
<dbReference type="PROSITE" id="PS51257">
    <property type="entry name" value="PROKAR_LIPOPROTEIN"/>
    <property type="match status" value="1"/>
</dbReference>
<name>A0A8S1AN04_ARCPL</name>
<keyword evidence="2" id="KW-1133">Transmembrane helix</keyword>
<evidence type="ECO:0000313" key="3">
    <source>
        <dbReference type="EMBL" id="CAB3231493.1"/>
    </source>
</evidence>
<proteinExistence type="predicted"/>
<feature type="transmembrane region" description="Helical" evidence="2">
    <location>
        <begin position="7"/>
        <end position="28"/>
    </location>
</feature>